<dbReference type="InterPro" id="IPR029069">
    <property type="entry name" value="HotDog_dom_sf"/>
</dbReference>
<keyword evidence="2" id="KW-0444">Lipid biosynthesis</keyword>
<dbReference type="Pfam" id="PF01643">
    <property type="entry name" value="Acyl-ACP_TE"/>
    <property type="match status" value="1"/>
</dbReference>
<dbReference type="CDD" id="cd00586">
    <property type="entry name" value="4HBT"/>
    <property type="match status" value="1"/>
</dbReference>
<evidence type="ECO:0000313" key="10">
    <source>
        <dbReference type="EMBL" id="MEA5140569.1"/>
    </source>
</evidence>
<dbReference type="RefSeq" id="WP_323297723.1">
    <property type="nucleotide sequence ID" value="NZ_JAYFUM010000019.1"/>
</dbReference>
<dbReference type="EMBL" id="JAYFUM010000019">
    <property type="protein sequence ID" value="MEA5140569.1"/>
    <property type="molecule type" value="Genomic_DNA"/>
</dbReference>
<comment type="caution">
    <text evidence="10">The sequence shown here is derived from an EMBL/GenBank/DDBJ whole genome shotgun (WGS) entry which is preliminary data.</text>
</comment>
<dbReference type="PANTHER" id="PTHR31727:SF6">
    <property type="entry name" value="OLEOYL-ACYL CARRIER PROTEIN THIOESTERASE 1, CHLOROPLASTIC"/>
    <property type="match status" value="1"/>
</dbReference>
<dbReference type="InterPro" id="IPR045023">
    <property type="entry name" value="FATA/B"/>
</dbReference>
<keyword evidence="4" id="KW-0276">Fatty acid metabolism</keyword>
<keyword evidence="7" id="KW-0275">Fatty acid biosynthesis</keyword>
<evidence type="ECO:0000256" key="2">
    <source>
        <dbReference type="ARBA" id="ARBA00022516"/>
    </source>
</evidence>
<protein>
    <submittedName>
        <fullName evidence="10">Thioesterase</fullName>
    </submittedName>
</protein>
<evidence type="ECO:0000259" key="9">
    <source>
        <dbReference type="Pfam" id="PF20791"/>
    </source>
</evidence>
<evidence type="ECO:0000256" key="7">
    <source>
        <dbReference type="ARBA" id="ARBA00023160"/>
    </source>
</evidence>
<comment type="similarity">
    <text evidence="1">Belongs to the acyl-ACP thioesterase family.</text>
</comment>
<evidence type="ECO:0000259" key="8">
    <source>
        <dbReference type="Pfam" id="PF01643"/>
    </source>
</evidence>
<proteinExistence type="inferred from homology"/>
<evidence type="ECO:0000256" key="4">
    <source>
        <dbReference type="ARBA" id="ARBA00022832"/>
    </source>
</evidence>
<evidence type="ECO:0000256" key="1">
    <source>
        <dbReference type="ARBA" id="ARBA00006500"/>
    </source>
</evidence>
<dbReference type="InterPro" id="IPR049427">
    <property type="entry name" value="Acyl-ACP_TE_C"/>
</dbReference>
<accession>A0ABU5QCI7</accession>
<dbReference type="SUPFAM" id="SSF54637">
    <property type="entry name" value="Thioesterase/thiol ester dehydrase-isomerase"/>
    <property type="match status" value="2"/>
</dbReference>
<dbReference type="Pfam" id="PF20791">
    <property type="entry name" value="Acyl-ACP_TE_C"/>
    <property type="match status" value="1"/>
</dbReference>
<evidence type="ECO:0000313" key="11">
    <source>
        <dbReference type="Proteomes" id="UP001302949"/>
    </source>
</evidence>
<keyword evidence="5" id="KW-0809">Transit peptide</keyword>
<gene>
    <name evidence="10" type="ORF">VB248_15565</name>
</gene>
<evidence type="ECO:0000256" key="3">
    <source>
        <dbReference type="ARBA" id="ARBA00022801"/>
    </source>
</evidence>
<dbReference type="InterPro" id="IPR002864">
    <property type="entry name" value="Acyl-ACP_thioesterase_NHD"/>
</dbReference>
<organism evidence="10 11">
    <name type="scientific">Arcicella rigui</name>
    <dbReference type="NCBI Taxonomy" id="797020"/>
    <lineage>
        <taxon>Bacteria</taxon>
        <taxon>Pseudomonadati</taxon>
        <taxon>Bacteroidota</taxon>
        <taxon>Cytophagia</taxon>
        <taxon>Cytophagales</taxon>
        <taxon>Flectobacillaceae</taxon>
        <taxon>Arcicella</taxon>
    </lineage>
</organism>
<feature type="domain" description="Acyl-ACP thioesterase-like C-terminal" evidence="9">
    <location>
        <begin position="152"/>
        <end position="242"/>
    </location>
</feature>
<keyword evidence="11" id="KW-1185">Reference proteome</keyword>
<dbReference type="PANTHER" id="PTHR31727">
    <property type="entry name" value="OLEOYL-ACYL CARRIER PROTEIN THIOESTERASE 1, CHLOROPLASTIC"/>
    <property type="match status" value="1"/>
</dbReference>
<evidence type="ECO:0000256" key="5">
    <source>
        <dbReference type="ARBA" id="ARBA00022946"/>
    </source>
</evidence>
<dbReference type="Proteomes" id="UP001302949">
    <property type="component" value="Unassembled WGS sequence"/>
</dbReference>
<keyword evidence="3" id="KW-0378">Hydrolase</keyword>
<keyword evidence="6" id="KW-0443">Lipid metabolism</keyword>
<feature type="domain" description="Acyl-ACP thioesterase N-terminal hotdog" evidence="8">
    <location>
        <begin position="5"/>
        <end position="129"/>
    </location>
</feature>
<evidence type="ECO:0000256" key="6">
    <source>
        <dbReference type="ARBA" id="ARBA00023098"/>
    </source>
</evidence>
<name>A0ABU5QCI7_9BACT</name>
<dbReference type="Gene3D" id="3.10.129.10">
    <property type="entry name" value="Hotdog Thioesterase"/>
    <property type="match status" value="1"/>
</dbReference>
<sequence length="244" mass="28293">MDFITESYRIRITEVDAHANLTIPALNGLFQEMAWRHSVVANVSAPDLTAQHNITWVLSRLKIWIQKLPSYDETVLVKTYIQEIDKYFYYRDFKVYDTNGNEIIRANALFGLIDISRRRITSVPDWMRAITPICTTEEKVQKISGKIPQLTQVETQRAFDIRWHDIDSNQHANNNRYVEWLMESVPTKVLNEGVLKTFDIIFKNESIFGDKIITQSQQIGEGFVHKMVNQNGLELVTGETVWGV</sequence>
<reference evidence="10 11" key="1">
    <citation type="submission" date="2023-12" db="EMBL/GenBank/DDBJ databases">
        <title>Novel species of the genus Arcicella isolated from rivers.</title>
        <authorList>
            <person name="Lu H."/>
        </authorList>
    </citation>
    <scope>NUCLEOTIDE SEQUENCE [LARGE SCALE GENOMIC DNA]</scope>
    <source>
        <strain evidence="10 11">KCTC 23307</strain>
    </source>
</reference>